<dbReference type="PANTHER" id="PTHR10030:SF37">
    <property type="entry name" value="ALPHA-L-FUCOSIDASE-RELATED"/>
    <property type="match status" value="1"/>
</dbReference>
<comment type="function">
    <text evidence="1">Alpha-L-fucosidase is responsible for hydrolyzing the alpha-1,6-linked fucose joined to the reducing-end N-acetylglucosamine of the carbohydrate moieties of glycoproteins.</text>
</comment>
<dbReference type="InterPro" id="IPR057739">
    <property type="entry name" value="Glyco_hydro_29_N"/>
</dbReference>
<dbReference type="InterPro" id="IPR017853">
    <property type="entry name" value="GH"/>
</dbReference>
<keyword evidence="4" id="KW-0732">Signal</keyword>
<dbReference type="PANTHER" id="PTHR10030">
    <property type="entry name" value="ALPHA-L-FUCOSIDASE"/>
    <property type="match status" value="1"/>
</dbReference>
<dbReference type="GO" id="GO:0005764">
    <property type="term" value="C:lysosome"/>
    <property type="evidence" value="ECO:0007669"/>
    <property type="project" value="TreeGrafter"/>
</dbReference>
<comment type="similarity">
    <text evidence="2">Belongs to the glycosyl hydrolase 29 family.</text>
</comment>
<dbReference type="SMART" id="SM00812">
    <property type="entry name" value="Alpha_L_fucos"/>
    <property type="match status" value="1"/>
</dbReference>
<feature type="domain" description="Glycoside hydrolase family 29 N-terminal" evidence="7">
    <location>
        <begin position="3"/>
        <end position="336"/>
    </location>
</feature>
<dbReference type="InterPro" id="IPR000933">
    <property type="entry name" value="Glyco_hydro_29"/>
</dbReference>
<evidence type="ECO:0000256" key="4">
    <source>
        <dbReference type="ARBA" id="ARBA00022729"/>
    </source>
</evidence>
<dbReference type="Proteomes" id="UP000245412">
    <property type="component" value="Unassembled WGS sequence"/>
</dbReference>
<dbReference type="SUPFAM" id="SSF51445">
    <property type="entry name" value="(Trans)glycosidases"/>
    <property type="match status" value="1"/>
</dbReference>
<reference evidence="8 9" key="1">
    <citation type="submission" date="2018-05" db="EMBL/GenBank/DDBJ databases">
        <authorList>
            <person name="Goeker M."/>
            <person name="Huntemann M."/>
            <person name="Clum A."/>
            <person name="Pillay M."/>
            <person name="Palaniappan K."/>
            <person name="Varghese N."/>
            <person name="Mikhailova N."/>
            <person name="Stamatis D."/>
            <person name="Reddy T."/>
            <person name="Daum C."/>
            <person name="Shapiro N."/>
            <person name="Ivanova N."/>
            <person name="Kyrpides N."/>
            <person name="Woyke T."/>
        </authorList>
    </citation>
    <scope>NUCLEOTIDE SEQUENCE [LARGE SCALE GENOMIC DNA]</scope>
    <source>
        <strain evidence="8 9">DSM 26524</strain>
    </source>
</reference>
<evidence type="ECO:0000256" key="2">
    <source>
        <dbReference type="ARBA" id="ARBA00007951"/>
    </source>
</evidence>
<dbReference type="AlphaFoldDB" id="A0AB73T4C7"/>
<dbReference type="PIRSF" id="PIRSF001092">
    <property type="entry name" value="Alpha-L-fucosidase"/>
    <property type="match status" value="1"/>
</dbReference>
<organism evidence="8 9">
    <name type="scientific">Murimonas intestini</name>
    <dbReference type="NCBI Taxonomy" id="1337051"/>
    <lineage>
        <taxon>Bacteria</taxon>
        <taxon>Bacillati</taxon>
        <taxon>Bacillota</taxon>
        <taxon>Clostridia</taxon>
        <taxon>Lachnospirales</taxon>
        <taxon>Lachnospiraceae</taxon>
        <taxon>Murimonas</taxon>
    </lineage>
</organism>
<dbReference type="GO" id="GO:0016139">
    <property type="term" value="P:glycoside catabolic process"/>
    <property type="evidence" value="ECO:0007669"/>
    <property type="project" value="TreeGrafter"/>
</dbReference>
<keyword evidence="5" id="KW-0378">Hydrolase</keyword>
<keyword evidence="9" id="KW-1185">Reference proteome</keyword>
<keyword evidence="6" id="KW-0326">Glycosidase</keyword>
<evidence type="ECO:0000256" key="5">
    <source>
        <dbReference type="ARBA" id="ARBA00022801"/>
    </source>
</evidence>
<name>A0AB73T4C7_9FIRM</name>
<dbReference type="InterPro" id="IPR016286">
    <property type="entry name" value="FUC_metazoa-typ"/>
</dbReference>
<dbReference type="Pfam" id="PF01120">
    <property type="entry name" value="Alpha_L_fucos"/>
    <property type="match status" value="1"/>
</dbReference>
<comment type="caution">
    <text evidence="8">The sequence shown here is derived from an EMBL/GenBank/DDBJ whole genome shotgun (WGS) entry which is preliminary data.</text>
</comment>
<evidence type="ECO:0000313" key="9">
    <source>
        <dbReference type="Proteomes" id="UP000245412"/>
    </source>
</evidence>
<protein>
    <recommendedName>
        <fullName evidence="3">alpha-L-fucosidase</fullName>
        <ecNumber evidence="3">3.2.1.51</ecNumber>
    </recommendedName>
</protein>
<accession>A0AB73T4C7</accession>
<gene>
    <name evidence="8" type="ORF">C7383_106240</name>
</gene>
<evidence type="ECO:0000256" key="6">
    <source>
        <dbReference type="ARBA" id="ARBA00023295"/>
    </source>
</evidence>
<dbReference type="Gene3D" id="3.20.20.80">
    <property type="entry name" value="Glycosidases"/>
    <property type="match status" value="1"/>
</dbReference>
<evidence type="ECO:0000256" key="1">
    <source>
        <dbReference type="ARBA" id="ARBA00004071"/>
    </source>
</evidence>
<dbReference type="RefSeq" id="WP_109626594.1">
    <property type="nucleotide sequence ID" value="NZ_CABJAT010000006.1"/>
</dbReference>
<dbReference type="GO" id="GO:0006004">
    <property type="term" value="P:fucose metabolic process"/>
    <property type="evidence" value="ECO:0007669"/>
    <property type="project" value="InterPro"/>
</dbReference>
<dbReference type="EC" id="3.2.1.51" evidence="3"/>
<evidence type="ECO:0000259" key="7">
    <source>
        <dbReference type="Pfam" id="PF01120"/>
    </source>
</evidence>
<dbReference type="GO" id="GO:0004560">
    <property type="term" value="F:alpha-L-fucosidase activity"/>
    <property type="evidence" value="ECO:0007669"/>
    <property type="project" value="InterPro"/>
</dbReference>
<sequence>MDLRKWFKEAQYGMMVHWGLYSLLAGEWKDKRSGCYSEWIQAHCDIPNAEYAKLANAFNPVFFNADEWVKFAKDCGMKYFVVTTKHHDGFAMFRTKVDKYNIVDATPFGRDFVGEIGEACYKHGLKMGLYYSQDLDWHEEHGGGYKSGHIPCQGTAWCNNWDFPNDDKKDFNICFNNKIYPQVEELLRNYGDLCLIWFDMPMTLEEAQSRKLYEAIKKYQPECLINSRLGNGVYDYVSLGDNEIPDSMPENVELDPEAMNGIEGFKPSPYGLYETAATINNSWGYCAWDQNWKSAEQIAANKKKLNGMGINYLLNVGPDGLGRIPLASREILKKVAETF</sequence>
<dbReference type="EMBL" id="QGGY01000006">
    <property type="protein sequence ID" value="PWJ75670.1"/>
    <property type="molecule type" value="Genomic_DNA"/>
</dbReference>
<proteinExistence type="inferred from homology"/>
<evidence type="ECO:0000313" key="8">
    <source>
        <dbReference type="EMBL" id="PWJ75670.1"/>
    </source>
</evidence>
<evidence type="ECO:0000256" key="3">
    <source>
        <dbReference type="ARBA" id="ARBA00012662"/>
    </source>
</evidence>